<dbReference type="InterPro" id="IPR005471">
    <property type="entry name" value="Tscrpt_reg_IclR_N"/>
</dbReference>
<evidence type="ECO:0000256" key="3">
    <source>
        <dbReference type="ARBA" id="ARBA00023163"/>
    </source>
</evidence>
<dbReference type="GO" id="GO:0003700">
    <property type="term" value="F:DNA-binding transcription factor activity"/>
    <property type="evidence" value="ECO:0007669"/>
    <property type="project" value="TreeGrafter"/>
</dbReference>
<evidence type="ECO:0000256" key="2">
    <source>
        <dbReference type="ARBA" id="ARBA00023125"/>
    </source>
</evidence>
<dbReference type="OrthoDB" id="9807558at2"/>
<dbReference type="AlphaFoldDB" id="A0A5C8PN93"/>
<dbReference type="PANTHER" id="PTHR30136:SF24">
    <property type="entry name" value="HTH-TYPE TRANSCRIPTIONAL REPRESSOR ALLR"/>
    <property type="match status" value="1"/>
</dbReference>
<keyword evidence="8" id="KW-1185">Reference proteome</keyword>
<organism evidence="7 8">
    <name type="scientific">Vineibacter terrae</name>
    <dbReference type="NCBI Taxonomy" id="2586908"/>
    <lineage>
        <taxon>Bacteria</taxon>
        <taxon>Pseudomonadati</taxon>
        <taxon>Pseudomonadota</taxon>
        <taxon>Alphaproteobacteria</taxon>
        <taxon>Hyphomicrobiales</taxon>
        <taxon>Vineibacter</taxon>
    </lineage>
</organism>
<proteinExistence type="predicted"/>
<gene>
    <name evidence="7" type="ORF">FHP25_13180</name>
</gene>
<dbReference type="InterPro" id="IPR036388">
    <property type="entry name" value="WH-like_DNA-bd_sf"/>
</dbReference>
<evidence type="ECO:0000259" key="6">
    <source>
        <dbReference type="PROSITE" id="PS51078"/>
    </source>
</evidence>
<reference evidence="7 8" key="1">
    <citation type="submission" date="2019-06" db="EMBL/GenBank/DDBJ databases">
        <title>New taxonomy in bacterial strain CC-CFT640, isolated from vineyard.</title>
        <authorList>
            <person name="Lin S.-Y."/>
            <person name="Tsai C.-F."/>
            <person name="Young C.-C."/>
        </authorList>
    </citation>
    <scope>NUCLEOTIDE SEQUENCE [LARGE SCALE GENOMIC DNA]</scope>
    <source>
        <strain evidence="7 8">CC-CFT640</strain>
    </source>
</reference>
<dbReference type="Pfam" id="PF01614">
    <property type="entry name" value="IclR_C"/>
    <property type="match status" value="1"/>
</dbReference>
<feature type="compositionally biased region" description="Basic and acidic residues" evidence="4">
    <location>
        <begin position="264"/>
        <end position="273"/>
    </location>
</feature>
<comment type="caution">
    <text evidence="7">The sequence shown here is derived from an EMBL/GenBank/DDBJ whole genome shotgun (WGS) entry which is preliminary data.</text>
</comment>
<feature type="domain" description="HTH iclR-type" evidence="5">
    <location>
        <begin position="9"/>
        <end position="70"/>
    </location>
</feature>
<accession>A0A5C8PN93</accession>
<dbReference type="GO" id="GO:0003677">
    <property type="term" value="F:DNA binding"/>
    <property type="evidence" value="ECO:0007669"/>
    <property type="project" value="UniProtKB-KW"/>
</dbReference>
<dbReference type="Pfam" id="PF09339">
    <property type="entry name" value="HTH_IclR"/>
    <property type="match status" value="1"/>
</dbReference>
<dbReference type="RefSeq" id="WP_147847399.1">
    <property type="nucleotide sequence ID" value="NZ_VDUZ01000012.1"/>
</dbReference>
<dbReference type="GO" id="GO:0045892">
    <property type="term" value="P:negative regulation of DNA-templated transcription"/>
    <property type="evidence" value="ECO:0007669"/>
    <property type="project" value="TreeGrafter"/>
</dbReference>
<keyword evidence="2" id="KW-0238">DNA-binding</keyword>
<feature type="region of interest" description="Disordered" evidence="4">
    <location>
        <begin position="253"/>
        <end position="273"/>
    </location>
</feature>
<dbReference type="PROSITE" id="PS51078">
    <property type="entry name" value="ICLR_ED"/>
    <property type="match status" value="1"/>
</dbReference>
<evidence type="ECO:0000313" key="7">
    <source>
        <dbReference type="EMBL" id="TXL76038.1"/>
    </source>
</evidence>
<dbReference type="SMART" id="SM00346">
    <property type="entry name" value="HTH_ICLR"/>
    <property type="match status" value="1"/>
</dbReference>
<dbReference type="PANTHER" id="PTHR30136">
    <property type="entry name" value="HELIX-TURN-HELIX TRANSCRIPTIONAL REGULATOR, ICLR FAMILY"/>
    <property type="match status" value="1"/>
</dbReference>
<keyword evidence="1" id="KW-0805">Transcription regulation</keyword>
<dbReference type="Gene3D" id="1.10.10.10">
    <property type="entry name" value="Winged helix-like DNA-binding domain superfamily/Winged helix DNA-binding domain"/>
    <property type="match status" value="1"/>
</dbReference>
<dbReference type="Gene3D" id="3.30.450.40">
    <property type="match status" value="1"/>
</dbReference>
<dbReference type="Proteomes" id="UP000321638">
    <property type="component" value="Unassembled WGS sequence"/>
</dbReference>
<evidence type="ECO:0000313" key="8">
    <source>
        <dbReference type="Proteomes" id="UP000321638"/>
    </source>
</evidence>
<dbReference type="PROSITE" id="PS51077">
    <property type="entry name" value="HTH_ICLR"/>
    <property type="match status" value="1"/>
</dbReference>
<dbReference type="InterPro" id="IPR014757">
    <property type="entry name" value="Tscrpt_reg_IclR_C"/>
</dbReference>
<dbReference type="EMBL" id="VDUZ01000012">
    <property type="protein sequence ID" value="TXL76038.1"/>
    <property type="molecule type" value="Genomic_DNA"/>
</dbReference>
<sequence length="273" mass="29710">MAERRYSEVQSVERAARVLLAFVKADSWGPTELAHHTGLHKSVVHRLLLTLAGSGLLQRDGESGQYSLGLVMAQLNPRGGANGALKRIARPFLQRLAAACGETIGLCVLEDNHGLCIDYIDSPQAMRFTVFEGERFPLNAGCIGKVILAFQPDAFVESLIAQKALKRYTKNTITDPGKLRAELLRIRRLGHAFSDSEMTPRSRSVGAPIHGPDGQVIAGLTISAPDFRMPNSKVDDFIAMVRDEAERLSYELGYPGNAAGTTTKEAKEKPDAL</sequence>
<evidence type="ECO:0000259" key="5">
    <source>
        <dbReference type="PROSITE" id="PS51077"/>
    </source>
</evidence>
<dbReference type="InterPro" id="IPR029016">
    <property type="entry name" value="GAF-like_dom_sf"/>
</dbReference>
<evidence type="ECO:0000256" key="1">
    <source>
        <dbReference type="ARBA" id="ARBA00023015"/>
    </source>
</evidence>
<feature type="domain" description="IclR-ED" evidence="6">
    <location>
        <begin position="71"/>
        <end position="254"/>
    </location>
</feature>
<protein>
    <submittedName>
        <fullName evidence="7">IclR family transcriptional regulator</fullName>
    </submittedName>
</protein>
<dbReference type="SUPFAM" id="SSF46785">
    <property type="entry name" value="Winged helix' DNA-binding domain"/>
    <property type="match status" value="1"/>
</dbReference>
<dbReference type="InterPro" id="IPR050707">
    <property type="entry name" value="HTH_MetabolicPath_Reg"/>
</dbReference>
<dbReference type="SUPFAM" id="SSF55781">
    <property type="entry name" value="GAF domain-like"/>
    <property type="match status" value="1"/>
</dbReference>
<keyword evidence="3" id="KW-0804">Transcription</keyword>
<dbReference type="InterPro" id="IPR036390">
    <property type="entry name" value="WH_DNA-bd_sf"/>
</dbReference>
<name>A0A5C8PN93_9HYPH</name>
<evidence type="ECO:0000256" key="4">
    <source>
        <dbReference type="SAM" id="MobiDB-lite"/>
    </source>
</evidence>